<feature type="compositionally biased region" description="Pro residues" evidence="1">
    <location>
        <begin position="636"/>
        <end position="664"/>
    </location>
</feature>
<evidence type="ECO:0000313" key="3">
    <source>
        <dbReference type="Proteomes" id="UP000245802"/>
    </source>
</evidence>
<gene>
    <name evidence="2" type="ORF">C1280_31740</name>
</gene>
<evidence type="ECO:0000256" key="1">
    <source>
        <dbReference type="SAM" id="MobiDB-lite"/>
    </source>
</evidence>
<dbReference type="PANTHER" id="PTHR48125:SF12">
    <property type="entry name" value="AT HOOK TRANSCRIPTION FACTOR FAMILY-RELATED"/>
    <property type="match status" value="1"/>
</dbReference>
<accession>A0A2Z3H2U3</accession>
<reference evidence="2 3" key="1">
    <citation type="submission" date="2018-01" db="EMBL/GenBank/DDBJ databases">
        <title>G. obscuriglobus.</title>
        <authorList>
            <person name="Franke J."/>
            <person name="Blomberg W."/>
            <person name="Selmecki A."/>
        </authorList>
    </citation>
    <scope>NUCLEOTIDE SEQUENCE [LARGE SCALE GENOMIC DNA]</scope>
    <source>
        <strain evidence="2 3">DSM 5831</strain>
    </source>
</reference>
<organism evidence="2 3">
    <name type="scientific">Gemmata obscuriglobus</name>
    <dbReference type="NCBI Taxonomy" id="114"/>
    <lineage>
        <taxon>Bacteria</taxon>
        <taxon>Pseudomonadati</taxon>
        <taxon>Planctomycetota</taxon>
        <taxon>Planctomycetia</taxon>
        <taxon>Gemmatales</taxon>
        <taxon>Gemmataceae</taxon>
        <taxon>Gemmata</taxon>
    </lineage>
</organism>
<feature type="compositionally biased region" description="Basic and acidic residues" evidence="1">
    <location>
        <begin position="424"/>
        <end position="444"/>
    </location>
</feature>
<feature type="compositionally biased region" description="Basic and acidic residues" evidence="1">
    <location>
        <begin position="468"/>
        <end position="557"/>
    </location>
</feature>
<feature type="region of interest" description="Disordered" evidence="1">
    <location>
        <begin position="18"/>
        <end position="45"/>
    </location>
</feature>
<dbReference type="PANTHER" id="PTHR48125">
    <property type="entry name" value="LP07818P1"/>
    <property type="match status" value="1"/>
</dbReference>
<proteinExistence type="predicted"/>
<keyword evidence="3" id="KW-1185">Reference proteome</keyword>
<evidence type="ECO:0000313" key="2">
    <source>
        <dbReference type="EMBL" id="AWM41109.1"/>
    </source>
</evidence>
<dbReference type="EMBL" id="CP025958">
    <property type="protein sequence ID" value="AWM41109.1"/>
    <property type="molecule type" value="Genomic_DNA"/>
</dbReference>
<feature type="region of interest" description="Disordered" evidence="1">
    <location>
        <begin position="402"/>
        <end position="670"/>
    </location>
</feature>
<dbReference type="KEGG" id="gog:C1280_31740"/>
<feature type="compositionally biased region" description="Basic and acidic residues" evidence="1">
    <location>
        <begin position="610"/>
        <end position="619"/>
    </location>
</feature>
<dbReference type="AlphaFoldDB" id="A0A2Z3H2U3"/>
<protein>
    <submittedName>
        <fullName evidence="2">Uncharacterized protein</fullName>
    </submittedName>
</protein>
<sequence length="670" mass="74547">MLAKGPVHEAFATTAEAPAAAAVVTKQPPEPIEELPPDQKPEGENVQWIPGYWGWDEDNEQFLWVSGFWRDPPPGRLWVPGSWREVRGGWQWVAGFWQEPNREQPTQPEIEYLPEPPVSLEAGPSVAAPTATSFYVPGSWVWRNKYVWRPGVWIEYRPNWVWVPAHFCRTPVGFVFVDGYWDYTLAQRGVLYAPVTFPRAVLTRRGFVYTPVYVVSEPALVGALFVRRGHTHYYFGDYFEPRYVTRGYNPWAGRVVNTTFTIGFGAGRNWGYDPLWAHYAAANRNNRAWNTRVNDLYTGRYTGNVARPPVSLTQQNTVINQITQTNVTNVTNNVTVVNNNVTVNKQNVTDVAMVAPARLARDLQPEARIRPISAEVRKTEAQAARLTRDFAVQRTKVETAAVAKQPTPKVADPKAPSTVQPRTLKLDVPKEVVARTQTRDEKKVPPPPAFKAEPKGNPKLDPTPKLNPKVEPKTDPNPKVEPKTNPKIDPKMEPKVEPKPEPKIEPKPKTDPKAEPKPKTAPKAEPKPKADPSPKGEPKPKEQLPDPKSKVEPKKGEPVPNPKADPKPKEPVPLPTPKTEPPKVEPKTPVPPLPPKVDPKPKDPTPQPKPKGEPPKVEPKTPAPQPPKVDPKPKDPAPIPAPQPKTPAPPPKAESKGPPSPPPKGEPKKD</sequence>
<dbReference type="Proteomes" id="UP000245802">
    <property type="component" value="Chromosome"/>
</dbReference>
<name>A0A2Z3H2U3_9BACT</name>